<dbReference type="Pfam" id="PF13472">
    <property type="entry name" value="Lipase_GDSL_2"/>
    <property type="match status" value="1"/>
</dbReference>
<dbReference type="PANTHER" id="PTHR30383:SF5">
    <property type="entry name" value="SGNH HYDROLASE-TYPE ESTERASE DOMAIN-CONTAINING PROTEIN"/>
    <property type="match status" value="1"/>
</dbReference>
<keyword evidence="2" id="KW-0472">Membrane</keyword>
<name>A0A1R4G6P3_9MICO</name>
<feature type="compositionally biased region" description="Low complexity" evidence="1">
    <location>
        <begin position="45"/>
        <end position="64"/>
    </location>
</feature>
<dbReference type="EMBL" id="FUHU01000038">
    <property type="protein sequence ID" value="SJM63763.1"/>
    <property type="molecule type" value="Genomic_DNA"/>
</dbReference>
<dbReference type="PANTHER" id="PTHR30383">
    <property type="entry name" value="THIOESTERASE 1/PROTEASE 1/LYSOPHOSPHOLIPASE L1"/>
    <property type="match status" value="1"/>
</dbReference>
<evidence type="ECO:0000313" key="4">
    <source>
        <dbReference type="EMBL" id="SJM63763.1"/>
    </source>
</evidence>
<dbReference type="Proteomes" id="UP000195787">
    <property type="component" value="Unassembled WGS sequence"/>
</dbReference>
<proteinExistence type="predicted"/>
<dbReference type="RefSeq" id="WP_159456953.1">
    <property type="nucleotide sequence ID" value="NZ_FUHU01000038.1"/>
</dbReference>
<dbReference type="InterPro" id="IPR013830">
    <property type="entry name" value="SGNH_hydro"/>
</dbReference>
<evidence type="ECO:0000256" key="1">
    <source>
        <dbReference type="SAM" id="MobiDB-lite"/>
    </source>
</evidence>
<accession>A0A1R4G6P3</accession>
<dbReference type="InterPro" id="IPR036514">
    <property type="entry name" value="SGNH_hydro_sf"/>
</dbReference>
<feature type="transmembrane region" description="Helical" evidence="2">
    <location>
        <begin position="12"/>
        <end position="32"/>
    </location>
</feature>
<sequence length="252" mass="26777">MISFLRANLRDTIRIVGILLLAALTAGAWLILIQSHRTPPESDYVSPSVSAPTTTPTESPSASEAVEEPLTVAFLGDSYTTGAGSSAEDQRWTSLVAESAGWSESNFGWGGTGYVAAPFIEGEQRLAYGDRVADIVEQSPDVIIISGGRNDVGQDPALVRQEALELFTQLTEQLPETSVLVLSPWWDASEPPFEFSQIVESIRSAAEEANVSYIDTGLPLTDPALIAADGVHPNDDGYAAIAEAVTAALSRL</sequence>
<evidence type="ECO:0000256" key="2">
    <source>
        <dbReference type="SAM" id="Phobius"/>
    </source>
</evidence>
<gene>
    <name evidence="4" type="ORF">CZ674_09285</name>
</gene>
<organism evidence="4 5">
    <name type="scientific">Agrococcus casei LMG 22410</name>
    <dbReference type="NCBI Taxonomy" id="1255656"/>
    <lineage>
        <taxon>Bacteria</taxon>
        <taxon>Bacillati</taxon>
        <taxon>Actinomycetota</taxon>
        <taxon>Actinomycetes</taxon>
        <taxon>Micrococcales</taxon>
        <taxon>Microbacteriaceae</taxon>
        <taxon>Agrococcus</taxon>
    </lineage>
</organism>
<dbReference type="CDD" id="cd00229">
    <property type="entry name" value="SGNH_hydrolase"/>
    <property type="match status" value="1"/>
</dbReference>
<dbReference type="SUPFAM" id="SSF52266">
    <property type="entry name" value="SGNH hydrolase"/>
    <property type="match status" value="1"/>
</dbReference>
<keyword evidence="2" id="KW-0812">Transmembrane</keyword>
<feature type="domain" description="SGNH hydrolase-type esterase" evidence="3">
    <location>
        <begin position="74"/>
        <end position="240"/>
    </location>
</feature>
<keyword evidence="5" id="KW-1185">Reference proteome</keyword>
<keyword evidence="2" id="KW-1133">Transmembrane helix</keyword>
<dbReference type="GeneID" id="303173407"/>
<protein>
    <submittedName>
        <fullName evidence="4">POSSIBLE EXPORTED PROTEIN</fullName>
    </submittedName>
</protein>
<dbReference type="OrthoDB" id="8215557at2"/>
<evidence type="ECO:0000259" key="3">
    <source>
        <dbReference type="Pfam" id="PF13472"/>
    </source>
</evidence>
<dbReference type="AlphaFoldDB" id="A0A1R4G6P3"/>
<dbReference type="Gene3D" id="3.40.50.1110">
    <property type="entry name" value="SGNH hydrolase"/>
    <property type="match status" value="1"/>
</dbReference>
<dbReference type="GO" id="GO:0004622">
    <property type="term" value="F:phosphatidylcholine lysophospholipase activity"/>
    <property type="evidence" value="ECO:0007669"/>
    <property type="project" value="TreeGrafter"/>
</dbReference>
<reference evidence="4 5" key="1">
    <citation type="submission" date="2017-02" db="EMBL/GenBank/DDBJ databases">
        <authorList>
            <person name="Peterson S.W."/>
        </authorList>
    </citation>
    <scope>NUCLEOTIDE SEQUENCE [LARGE SCALE GENOMIC DNA]</scope>
    <source>
        <strain evidence="4 5">LMG 22410</strain>
    </source>
</reference>
<evidence type="ECO:0000313" key="5">
    <source>
        <dbReference type="Proteomes" id="UP000195787"/>
    </source>
</evidence>
<feature type="region of interest" description="Disordered" evidence="1">
    <location>
        <begin position="38"/>
        <end position="66"/>
    </location>
</feature>
<dbReference type="InterPro" id="IPR051532">
    <property type="entry name" value="Ester_Hydrolysis_Enzymes"/>
</dbReference>